<evidence type="ECO:0000313" key="2">
    <source>
        <dbReference type="Proteomes" id="UP001055879"/>
    </source>
</evidence>
<sequence length="110" mass="12522">MFRTAITPSPNARSCRYRELWHRESTRTGHHRTGPRPCTGQYQALSPHAQRGTRQHPPRASDLVSLSTCLLGSRFAESGEKRYAIEKSASALRQVVDFIRELNCRKVSRS</sequence>
<gene>
    <name evidence="1" type="ORF">L6452_19624</name>
</gene>
<organism evidence="1 2">
    <name type="scientific">Arctium lappa</name>
    <name type="common">Greater burdock</name>
    <name type="synonym">Lappa major</name>
    <dbReference type="NCBI Taxonomy" id="4217"/>
    <lineage>
        <taxon>Eukaryota</taxon>
        <taxon>Viridiplantae</taxon>
        <taxon>Streptophyta</taxon>
        <taxon>Embryophyta</taxon>
        <taxon>Tracheophyta</taxon>
        <taxon>Spermatophyta</taxon>
        <taxon>Magnoliopsida</taxon>
        <taxon>eudicotyledons</taxon>
        <taxon>Gunneridae</taxon>
        <taxon>Pentapetalae</taxon>
        <taxon>asterids</taxon>
        <taxon>campanulids</taxon>
        <taxon>Asterales</taxon>
        <taxon>Asteraceae</taxon>
        <taxon>Carduoideae</taxon>
        <taxon>Cardueae</taxon>
        <taxon>Arctiinae</taxon>
        <taxon>Arctium</taxon>
    </lineage>
</organism>
<name>A0ACB9B8K3_ARCLA</name>
<proteinExistence type="predicted"/>
<reference evidence="2" key="1">
    <citation type="journal article" date="2022" name="Mol. Ecol. Resour.">
        <title>The genomes of chicory, endive, great burdock and yacon provide insights into Asteraceae palaeo-polyploidization history and plant inulin production.</title>
        <authorList>
            <person name="Fan W."/>
            <person name="Wang S."/>
            <person name="Wang H."/>
            <person name="Wang A."/>
            <person name="Jiang F."/>
            <person name="Liu H."/>
            <person name="Zhao H."/>
            <person name="Xu D."/>
            <person name="Zhang Y."/>
        </authorList>
    </citation>
    <scope>NUCLEOTIDE SEQUENCE [LARGE SCALE GENOMIC DNA]</scope>
    <source>
        <strain evidence="2">cv. Niubang</strain>
    </source>
</reference>
<dbReference type="Proteomes" id="UP001055879">
    <property type="component" value="Linkage Group LG06"/>
</dbReference>
<keyword evidence="2" id="KW-1185">Reference proteome</keyword>
<protein>
    <submittedName>
        <fullName evidence="1">Uncharacterized protein</fullName>
    </submittedName>
</protein>
<dbReference type="EMBL" id="CM042052">
    <property type="protein sequence ID" value="KAI3718742.1"/>
    <property type="molecule type" value="Genomic_DNA"/>
</dbReference>
<reference evidence="1 2" key="2">
    <citation type="journal article" date="2022" name="Mol. Ecol. Resour.">
        <title>The genomes of chicory, endive, great burdock and yacon provide insights into Asteraceae paleo-polyploidization history and plant inulin production.</title>
        <authorList>
            <person name="Fan W."/>
            <person name="Wang S."/>
            <person name="Wang H."/>
            <person name="Wang A."/>
            <person name="Jiang F."/>
            <person name="Liu H."/>
            <person name="Zhao H."/>
            <person name="Xu D."/>
            <person name="Zhang Y."/>
        </authorList>
    </citation>
    <scope>NUCLEOTIDE SEQUENCE [LARGE SCALE GENOMIC DNA]</scope>
    <source>
        <strain evidence="2">cv. Niubang</strain>
    </source>
</reference>
<evidence type="ECO:0000313" key="1">
    <source>
        <dbReference type="EMBL" id="KAI3718742.1"/>
    </source>
</evidence>
<accession>A0ACB9B8K3</accession>
<comment type="caution">
    <text evidence="1">The sequence shown here is derived from an EMBL/GenBank/DDBJ whole genome shotgun (WGS) entry which is preliminary data.</text>
</comment>